<proteinExistence type="inferred from homology"/>
<evidence type="ECO:0000256" key="3">
    <source>
        <dbReference type="ARBA" id="ARBA00023027"/>
    </source>
</evidence>
<dbReference type="GO" id="GO:0016491">
    <property type="term" value="F:oxidoreductase activity"/>
    <property type="evidence" value="ECO:0007669"/>
    <property type="project" value="UniProtKB-KW"/>
</dbReference>
<dbReference type="PANTHER" id="PTHR43103">
    <property type="entry name" value="NUCLEOSIDE-DIPHOSPHATE-SUGAR EPIMERASE"/>
    <property type="match status" value="1"/>
</dbReference>
<dbReference type="Proteomes" id="UP000287188">
    <property type="component" value="Unassembled WGS sequence"/>
</dbReference>
<feature type="domain" description="NAD-dependent epimerase/dehydratase" evidence="4">
    <location>
        <begin position="5"/>
        <end position="170"/>
    </location>
</feature>
<dbReference type="Pfam" id="PF01370">
    <property type="entry name" value="Epimerase"/>
    <property type="match status" value="1"/>
</dbReference>
<evidence type="ECO:0000259" key="4">
    <source>
        <dbReference type="Pfam" id="PF01370"/>
    </source>
</evidence>
<dbReference type="AlphaFoldDB" id="A0A402ALD6"/>
<evidence type="ECO:0000256" key="2">
    <source>
        <dbReference type="ARBA" id="ARBA00023002"/>
    </source>
</evidence>
<evidence type="ECO:0000313" key="6">
    <source>
        <dbReference type="Proteomes" id="UP000287188"/>
    </source>
</evidence>
<evidence type="ECO:0000313" key="5">
    <source>
        <dbReference type="EMBL" id="GCE19820.1"/>
    </source>
</evidence>
<dbReference type="InterPro" id="IPR001509">
    <property type="entry name" value="Epimerase_deHydtase"/>
</dbReference>
<keyword evidence="3" id="KW-0520">NAD</keyword>
<dbReference type="RefSeq" id="WP_161977425.1">
    <property type="nucleotide sequence ID" value="NZ_BIFS01000001.1"/>
</dbReference>
<dbReference type="SUPFAM" id="SSF51735">
    <property type="entry name" value="NAD(P)-binding Rossmann-fold domains"/>
    <property type="match status" value="1"/>
</dbReference>
<dbReference type="InterPro" id="IPR036291">
    <property type="entry name" value="NAD(P)-bd_dom_sf"/>
</dbReference>
<evidence type="ECO:0000256" key="1">
    <source>
        <dbReference type="ARBA" id="ARBA00007637"/>
    </source>
</evidence>
<gene>
    <name evidence="5" type="ORF">KDK_36200</name>
</gene>
<dbReference type="EMBL" id="BIFS01000001">
    <property type="protein sequence ID" value="GCE19820.1"/>
    <property type="molecule type" value="Genomic_DNA"/>
</dbReference>
<name>A0A402ALD6_9CHLR</name>
<protein>
    <submittedName>
        <fullName evidence="5">NAD-dependent epimerase</fullName>
    </submittedName>
</protein>
<comment type="similarity">
    <text evidence="1">Belongs to the NAD(P)-dependent epimerase/dehydratase family.</text>
</comment>
<reference evidence="6" key="1">
    <citation type="submission" date="2018-12" db="EMBL/GenBank/DDBJ databases">
        <title>Tengunoibacter tsumagoiensis gen. nov., sp. nov., Dictyobacter kobayashii sp. nov., D. alpinus sp. nov., and D. joshuensis sp. nov. and description of Dictyobacteraceae fam. nov. within the order Ktedonobacterales isolated from Tengu-no-mugimeshi.</title>
        <authorList>
            <person name="Wang C.M."/>
            <person name="Zheng Y."/>
            <person name="Sakai Y."/>
            <person name="Toyoda A."/>
            <person name="Minakuchi Y."/>
            <person name="Abe K."/>
            <person name="Yokota A."/>
            <person name="Yabe S."/>
        </authorList>
    </citation>
    <scope>NUCLEOTIDE SEQUENCE [LARGE SCALE GENOMIC DNA]</scope>
    <source>
        <strain evidence="6">Uno11</strain>
    </source>
</reference>
<keyword evidence="2" id="KW-0560">Oxidoreductase</keyword>
<accession>A0A402ALD6</accession>
<keyword evidence="6" id="KW-1185">Reference proteome</keyword>
<sequence length="263" mass="29059">MKKTILITGAGGLIGTTLRKALEPTYTIRSFSKHPIPEVDAVVADINDIEALVEACQGVDSIIHMAADGSPRASWDSVLHNNISGTYTVYEAAARAGVGQVIFASSNHAVGNYDLENAPDIYRTGQPLIDHLVPVRPDSLYGVSKSFGESLGRYYAESKQLRVICLRIGSITHRDLPPRHVPAEHSYHESPERLAALWISHRDLVQLVEKSLEAEHITFDIFYGVSNNTPHYYDLEHARTTLGYQPQDGADVHDVFVPESCER</sequence>
<comment type="caution">
    <text evidence="5">The sequence shown here is derived from an EMBL/GenBank/DDBJ whole genome shotgun (WGS) entry which is preliminary data.</text>
</comment>
<dbReference type="Gene3D" id="3.40.50.720">
    <property type="entry name" value="NAD(P)-binding Rossmann-like Domain"/>
    <property type="match status" value="1"/>
</dbReference>
<organism evidence="5 6">
    <name type="scientific">Dictyobacter kobayashii</name>
    <dbReference type="NCBI Taxonomy" id="2014872"/>
    <lineage>
        <taxon>Bacteria</taxon>
        <taxon>Bacillati</taxon>
        <taxon>Chloroflexota</taxon>
        <taxon>Ktedonobacteria</taxon>
        <taxon>Ktedonobacterales</taxon>
        <taxon>Dictyobacteraceae</taxon>
        <taxon>Dictyobacter</taxon>
    </lineage>
</organism>
<dbReference type="PANTHER" id="PTHR43103:SF5">
    <property type="entry name" value="4-EPIMERASE, PUTATIVE (AFU_ORTHOLOGUE AFUA_7G00360)-RELATED"/>
    <property type="match status" value="1"/>
</dbReference>